<dbReference type="EMBL" id="LUGG01000011">
    <property type="protein sequence ID" value="OBZ71392.1"/>
    <property type="molecule type" value="Genomic_DNA"/>
</dbReference>
<gene>
    <name evidence="2" type="ORF">A0H81_08888</name>
</gene>
<keyword evidence="1" id="KW-0732">Signal</keyword>
<feature type="signal peptide" evidence="1">
    <location>
        <begin position="1"/>
        <end position="21"/>
    </location>
</feature>
<sequence length="291" mass="32080">MLHNLQNFSLLRMLSIHIVGTAMYQGVHPPPSSDPDPTVKLAHLQNLRLVSAFLPEKILRFYASLVLPTTATVDLRFRGGSTNTRYQECGPLINTIQGIDNATLLLSRACGTVSVHSADGKLRLAWELGNTANNSIAFSAITFPALQRLTVSIPVDPTEPNDRRERRDLPDYNAEWEAEISALLHPIPAVTSLTIDCSLRNRYALFNIIGRKLNSTTPFVLPNLSSITISDFDNHTRSAMQLLFCARARAKDGIPLTSLEVRMAPGAVFPKDTLARLESAVGTVTVHQDDW</sequence>
<protein>
    <submittedName>
        <fullName evidence="2">Uncharacterized protein</fullName>
    </submittedName>
</protein>
<proteinExistence type="predicted"/>
<name>A0A1C7M3G3_GRIFR</name>
<evidence type="ECO:0000256" key="1">
    <source>
        <dbReference type="SAM" id="SignalP"/>
    </source>
</evidence>
<keyword evidence="3" id="KW-1185">Reference proteome</keyword>
<accession>A0A1C7M3G3</accession>
<organism evidence="2 3">
    <name type="scientific">Grifola frondosa</name>
    <name type="common">Maitake</name>
    <name type="synonym">Polyporus frondosus</name>
    <dbReference type="NCBI Taxonomy" id="5627"/>
    <lineage>
        <taxon>Eukaryota</taxon>
        <taxon>Fungi</taxon>
        <taxon>Dikarya</taxon>
        <taxon>Basidiomycota</taxon>
        <taxon>Agaricomycotina</taxon>
        <taxon>Agaricomycetes</taxon>
        <taxon>Polyporales</taxon>
        <taxon>Grifolaceae</taxon>
        <taxon>Grifola</taxon>
    </lineage>
</organism>
<dbReference type="STRING" id="5627.A0A1C7M3G3"/>
<dbReference type="AlphaFoldDB" id="A0A1C7M3G3"/>
<feature type="chain" id="PRO_5008888906" evidence="1">
    <location>
        <begin position="22"/>
        <end position="291"/>
    </location>
</feature>
<reference evidence="2 3" key="1">
    <citation type="submission" date="2016-03" db="EMBL/GenBank/DDBJ databases">
        <title>Whole genome sequencing of Grifola frondosa 9006-11.</title>
        <authorList>
            <person name="Min B."/>
            <person name="Park H."/>
            <person name="Kim J.-G."/>
            <person name="Cho H."/>
            <person name="Oh Y.-L."/>
            <person name="Kong W.-S."/>
            <person name="Choi I.-G."/>
        </authorList>
    </citation>
    <scope>NUCLEOTIDE SEQUENCE [LARGE SCALE GENOMIC DNA]</scope>
    <source>
        <strain evidence="2 3">9006-11</strain>
    </source>
</reference>
<dbReference type="Proteomes" id="UP000092993">
    <property type="component" value="Unassembled WGS sequence"/>
</dbReference>
<comment type="caution">
    <text evidence="2">The sequence shown here is derived from an EMBL/GenBank/DDBJ whole genome shotgun (WGS) entry which is preliminary data.</text>
</comment>
<evidence type="ECO:0000313" key="2">
    <source>
        <dbReference type="EMBL" id="OBZ71392.1"/>
    </source>
</evidence>
<evidence type="ECO:0000313" key="3">
    <source>
        <dbReference type="Proteomes" id="UP000092993"/>
    </source>
</evidence>